<dbReference type="GO" id="GO:0016757">
    <property type="term" value="F:glycosyltransferase activity"/>
    <property type="evidence" value="ECO:0007669"/>
    <property type="project" value="InterPro"/>
</dbReference>
<organism evidence="2 3">
    <name type="scientific">Candidatus Zambryskibacteria bacterium RIFOXYC1_FULL_39_10</name>
    <dbReference type="NCBI Taxonomy" id="1802779"/>
    <lineage>
        <taxon>Bacteria</taxon>
        <taxon>Candidatus Zambryskiibacteriota</taxon>
    </lineage>
</organism>
<evidence type="ECO:0000313" key="3">
    <source>
        <dbReference type="Proteomes" id="UP000177697"/>
    </source>
</evidence>
<gene>
    <name evidence="2" type="ORF">A2431_04125</name>
</gene>
<dbReference type="Gene3D" id="3.40.50.2000">
    <property type="entry name" value="Glycogen Phosphorylase B"/>
    <property type="match status" value="1"/>
</dbReference>
<evidence type="ECO:0000313" key="2">
    <source>
        <dbReference type="EMBL" id="OHB14609.1"/>
    </source>
</evidence>
<evidence type="ECO:0000259" key="1">
    <source>
        <dbReference type="Pfam" id="PF00534"/>
    </source>
</evidence>
<dbReference type="InterPro" id="IPR001296">
    <property type="entry name" value="Glyco_trans_1"/>
</dbReference>
<sequence>MRKHIIIATYDGIGTHYSGVGTIAKNLVFALTKLSDKYDLRVSIAYINVNKQSKVFNEQCFEDSSNLVNKTGGALVPLCNSSKGESEWDMWRSFEEWDFANVSLVTSLNLLLNNDEENILILNDTPFLMFAKFRELLNVKNIKLFYFPLSTGINHNFGPDRWRNKRIKLEKDCFDLISSDTNSKVIALGKCFANRMHQDYDLNFTENDYLQNGLCFEKYQDYLNIKVDNNELEKFSIKIEPDKKIIFAWGRCSIAKGFRELAMAWSKIYSQLPNHYLIIQMPNNSGEMDYFLHIKDILSNIPQSIVLDDFNPDIWKTILRTKNTDVVCIPSLMDPFPHTSIEAKLFSKDTNYITLISNTDGAIDAFGDDEAIYADPRDIDHFSSKIIETVNMNEVQRKNMATKNATTISKFDFVNIFENFLINNL</sequence>
<dbReference type="SUPFAM" id="SSF53756">
    <property type="entry name" value="UDP-Glycosyltransferase/glycogen phosphorylase"/>
    <property type="match status" value="1"/>
</dbReference>
<proteinExistence type="predicted"/>
<dbReference type="AlphaFoldDB" id="A0A1G2UZ12"/>
<accession>A0A1G2UZ12</accession>
<name>A0A1G2UZ12_9BACT</name>
<comment type="caution">
    <text evidence="2">The sequence shown here is derived from an EMBL/GenBank/DDBJ whole genome shotgun (WGS) entry which is preliminary data.</text>
</comment>
<dbReference type="Pfam" id="PF00534">
    <property type="entry name" value="Glycos_transf_1"/>
    <property type="match status" value="1"/>
</dbReference>
<feature type="domain" description="Glycosyl transferase family 1" evidence="1">
    <location>
        <begin position="231"/>
        <end position="400"/>
    </location>
</feature>
<reference evidence="2 3" key="1">
    <citation type="journal article" date="2016" name="Nat. Commun.">
        <title>Thousands of microbial genomes shed light on interconnected biogeochemical processes in an aquifer system.</title>
        <authorList>
            <person name="Anantharaman K."/>
            <person name="Brown C.T."/>
            <person name="Hug L.A."/>
            <person name="Sharon I."/>
            <person name="Castelle C.J."/>
            <person name="Probst A.J."/>
            <person name="Thomas B.C."/>
            <person name="Singh A."/>
            <person name="Wilkins M.J."/>
            <person name="Karaoz U."/>
            <person name="Brodie E.L."/>
            <person name="Williams K.H."/>
            <person name="Hubbard S.S."/>
            <person name="Banfield J.F."/>
        </authorList>
    </citation>
    <scope>NUCLEOTIDE SEQUENCE [LARGE SCALE GENOMIC DNA]</scope>
</reference>
<protein>
    <recommendedName>
        <fullName evidence="1">Glycosyl transferase family 1 domain-containing protein</fullName>
    </recommendedName>
</protein>
<dbReference type="EMBL" id="MHWW01000018">
    <property type="protein sequence ID" value="OHB14609.1"/>
    <property type="molecule type" value="Genomic_DNA"/>
</dbReference>
<dbReference type="Proteomes" id="UP000177697">
    <property type="component" value="Unassembled WGS sequence"/>
</dbReference>